<feature type="signal peptide" evidence="1">
    <location>
        <begin position="1"/>
        <end position="20"/>
    </location>
</feature>
<proteinExistence type="predicted"/>
<evidence type="ECO:0000313" key="3">
    <source>
        <dbReference type="Proteomes" id="UP001501772"/>
    </source>
</evidence>
<keyword evidence="1" id="KW-0732">Signal</keyword>
<name>A0ABP8B719_9SPHI</name>
<protein>
    <submittedName>
        <fullName evidence="2">Uncharacterized protein</fullName>
    </submittedName>
</protein>
<dbReference type="Proteomes" id="UP001501772">
    <property type="component" value="Unassembled WGS sequence"/>
</dbReference>
<organism evidence="2 3">
    <name type="scientific">Pedobacter jeongneungensis</name>
    <dbReference type="NCBI Taxonomy" id="947309"/>
    <lineage>
        <taxon>Bacteria</taxon>
        <taxon>Pseudomonadati</taxon>
        <taxon>Bacteroidota</taxon>
        <taxon>Sphingobacteriia</taxon>
        <taxon>Sphingobacteriales</taxon>
        <taxon>Sphingobacteriaceae</taxon>
        <taxon>Pedobacter</taxon>
    </lineage>
</organism>
<feature type="chain" id="PRO_5046889639" evidence="1">
    <location>
        <begin position="21"/>
        <end position="868"/>
    </location>
</feature>
<dbReference type="RefSeq" id="WP_344849669.1">
    <property type="nucleotide sequence ID" value="NZ_BAABBY010000002.1"/>
</dbReference>
<dbReference type="EMBL" id="BAABBY010000002">
    <property type="protein sequence ID" value="GAA4198701.1"/>
    <property type="molecule type" value="Genomic_DNA"/>
</dbReference>
<gene>
    <name evidence="2" type="ORF">GCM10022289_07850</name>
</gene>
<evidence type="ECO:0000256" key="1">
    <source>
        <dbReference type="SAM" id="SignalP"/>
    </source>
</evidence>
<keyword evidence="3" id="KW-1185">Reference proteome</keyword>
<comment type="caution">
    <text evidence="2">The sequence shown here is derived from an EMBL/GenBank/DDBJ whole genome shotgun (WGS) entry which is preliminary data.</text>
</comment>
<sequence>MKKYLIIAFIALGFSATAQQSPTNKTRSNNDFSQVDNYLIGLKRLGIPTSETDNLDAAGLPQNTMKLIYNTTLGKLRVYNPVAGTWADASPTDLSGYLTLSGGTMTGNLAISHSNGSSMVYSAENIESNTGAYIRNAGGIELHSTEGTKFDAWIGDYRPISVTPYGINFDGTLNLTGNSNLTGSLNAMSSLNRIGGYTFDDKDLRAAYKSDGSNWLGFRFQPDDEIINVGMFPFNSALQFYKTDIYDSNGTKFLKQGDAIPFTGNVDTNFPGVNIDDPFQIVVKGSDGTIRQAQKNALFTFSNGLIDRGAGRIEFGGLLEPYGIQLGNLADPKQPWLRMNEDATSIGHGDYDSGPAGLLQASSSESKADLNLFVAGFLGQRGIAMNTTETNRGIVVNDAIGGVGLEYNGDYCWANAGPQTMMPKKYIDNNFIKDITSADNPQNASFNLNGNGLLNGDLKTNSIHVNSIELGTIDGDLKIAPQGIDKIKITGNLNIGTSNNIAVAEIAESYSTFHGAVIADNNTSGSYNYFESQDNTAGIRGTYRSNGWGFGTGTGFLKFIVPEFDGGHNITFPIPEVNANVAYQSDLERYLPLAGGTINGDLATVNDRSFAMYKTEDQRGDRIVWTQEYLKWIKDGETWFNLNQGSFSYNGNTDFHGSQNVYGNLWVGTMPNITGQPYQFVVKDQTSGNMSVINDKFLSLSGGVMEGRISGASDAGTWSFGRNSESGKFNFDFNNDIIALNGGLNLSNSLKASNGISADGGEGAGGFNVPIGVSGSQPMLGFRSRGYGKSAGIGYSSGGLDFWIKGNNNADLIATGIRPLRIADNGRAEFLDDVELIDATKGIILHSPNGTRYRVTINDAGDFVKTAL</sequence>
<accession>A0ABP8B719</accession>
<reference evidence="3" key="1">
    <citation type="journal article" date="2019" name="Int. J. Syst. Evol. Microbiol.">
        <title>The Global Catalogue of Microorganisms (GCM) 10K type strain sequencing project: providing services to taxonomists for standard genome sequencing and annotation.</title>
        <authorList>
            <consortium name="The Broad Institute Genomics Platform"/>
            <consortium name="The Broad Institute Genome Sequencing Center for Infectious Disease"/>
            <person name="Wu L."/>
            <person name="Ma J."/>
        </authorList>
    </citation>
    <scope>NUCLEOTIDE SEQUENCE [LARGE SCALE GENOMIC DNA]</scope>
    <source>
        <strain evidence="3">JCM 17626</strain>
    </source>
</reference>
<evidence type="ECO:0000313" key="2">
    <source>
        <dbReference type="EMBL" id="GAA4198701.1"/>
    </source>
</evidence>